<feature type="compositionally biased region" description="Basic and acidic residues" evidence="1">
    <location>
        <begin position="349"/>
        <end position="358"/>
    </location>
</feature>
<dbReference type="InterPro" id="IPR055555">
    <property type="entry name" value="PA-PLA1_DUF7131"/>
</dbReference>
<proteinExistence type="predicted"/>
<feature type="region of interest" description="Disordered" evidence="1">
    <location>
        <begin position="82"/>
        <end position="107"/>
    </location>
</feature>
<feature type="region of interest" description="Disordered" evidence="1">
    <location>
        <begin position="296"/>
        <end position="399"/>
    </location>
</feature>
<dbReference type="InterPro" id="IPR058055">
    <property type="entry name" value="PA-PLA1"/>
</dbReference>
<dbReference type="PANTHER" id="PTHR23509">
    <property type="entry name" value="PA-PL1 PHOSPHOLIPASE FAMILY"/>
    <property type="match status" value="1"/>
</dbReference>
<feature type="region of interest" description="Disordered" evidence="1">
    <location>
        <begin position="783"/>
        <end position="844"/>
    </location>
</feature>
<sequence>MAEATRSSFLGSISAWSRSSTPPPKSPLQKPKEDPPALRQSTGLDHTISLRPSPSLRKYPKDCPPLKPRWFYAVDVPKRKPFASESTPEEKVKPPPVPKKLVPFSSRDSQAIEKAFQSLDKDDHGQGDNAEPTSTRVPVNEDFLYDVHIEKRELEPVYWLGPVYDVRRGSWFYADGSTLKPCDENLANQLEEGYLKVAPWRRIPTTSSRSSSQPRSRPTSTVIDSSSAQSTSTTPPSQDDGHTAGSNTHRLFGAYMNTTVTYQDATVAYLTTDDLFSRVSSTVYGRFVGYGGTKVVRGWSDTKTTDSKAGSKAFEVPSTKDKRKSANIPAEAAPNVEQNDSSSQSTDQEVTKPRRTALERQLSSLAGMPHPDDAQDLAEEEAREEEEREMEDAREKDGDDQARQIDHLVLVTHGIGQRLGLRLDSINFIHDVNTMRKTMKAVYDSAPDLQALSGDPKNCKIQVLPICWRHLLDFPKQSLKQNRKEFDLGDADAAFDDEYPSLQDITVEGVPAVRNLITDLAMDVLLYQSAYREHIATIVQKECNRVYRLFKERTGFDGKVSFCGHSLGSAILFDLLCRQEETSKTRPRRVSSRASRDYHGPEHNDLRLDFDVEKFFCLGSPIALFQMLKGRTIAGRSMLHLNSLGSAGMPTSPFDPDPMGNDPFDSSLRPGGIGSGGIGTSSNSLIPISVSSPKCNELFNIFHPTDPIAYRMEPLISPAMAQLKSQPLPYTKKGLFAAPGIGNMTARVGQQVMSSWYSLTSGVASSLINRSLGITGEEQALAQDKAKLGGSSTNTSGGNAPSSHGQPIPPAPVVNMPLADSKRQQDLAEAAAKSSTSTGDAPTLIDSEIETLFSGFQKRHQNQHQQHRVRPRRSRSHTASTTGTAEASDTEDKDTAQQSSATEYQLSLERSRRLKREEAKVRALNSNGRVDYHIQEGMFDVSLLASIASHLSYWADEDVNHFMIGQMLKTRARETSDDIRNEMDKDRW</sequence>
<dbReference type="PROSITE" id="PS51043">
    <property type="entry name" value="DDHD"/>
    <property type="match status" value="1"/>
</dbReference>
<dbReference type="Pfam" id="PF23463">
    <property type="entry name" value="WWE_2"/>
    <property type="match status" value="1"/>
</dbReference>
<reference evidence="3" key="1">
    <citation type="submission" date="2023-01" db="EMBL/GenBank/DDBJ databases">
        <title>Exophiala dermititidis isolated from Cystic Fibrosis Patient.</title>
        <authorList>
            <person name="Kurbessoian T."/>
            <person name="Crocker A."/>
            <person name="Murante D."/>
            <person name="Hogan D.A."/>
            <person name="Stajich J.E."/>
        </authorList>
    </citation>
    <scope>NUCLEOTIDE SEQUENCE</scope>
    <source>
        <strain evidence="3">Ex8</strain>
    </source>
</reference>
<feature type="region of interest" description="Disordered" evidence="1">
    <location>
        <begin position="1"/>
        <end position="68"/>
    </location>
</feature>
<dbReference type="Proteomes" id="UP001161757">
    <property type="component" value="Unassembled WGS sequence"/>
</dbReference>
<feature type="region of interest" description="Disordered" evidence="1">
    <location>
        <begin position="118"/>
        <end position="137"/>
    </location>
</feature>
<organism evidence="3 4">
    <name type="scientific">Exophiala dermatitidis</name>
    <name type="common">Black yeast-like fungus</name>
    <name type="synonym">Wangiella dermatitidis</name>
    <dbReference type="NCBI Taxonomy" id="5970"/>
    <lineage>
        <taxon>Eukaryota</taxon>
        <taxon>Fungi</taxon>
        <taxon>Dikarya</taxon>
        <taxon>Ascomycota</taxon>
        <taxon>Pezizomycotina</taxon>
        <taxon>Eurotiomycetes</taxon>
        <taxon>Chaetothyriomycetidae</taxon>
        <taxon>Chaetothyriales</taxon>
        <taxon>Herpotrichiellaceae</taxon>
        <taxon>Exophiala</taxon>
    </lineage>
</organism>
<dbReference type="SUPFAM" id="SSF53474">
    <property type="entry name" value="alpha/beta-Hydrolases"/>
    <property type="match status" value="1"/>
</dbReference>
<feature type="compositionally biased region" description="Acidic residues" evidence="1">
    <location>
        <begin position="374"/>
        <end position="390"/>
    </location>
</feature>
<feature type="compositionally biased region" description="Polar residues" evidence="1">
    <location>
        <begin position="336"/>
        <end position="348"/>
    </location>
</feature>
<dbReference type="GO" id="GO:0046872">
    <property type="term" value="F:metal ion binding"/>
    <property type="evidence" value="ECO:0007669"/>
    <property type="project" value="InterPro"/>
</dbReference>
<evidence type="ECO:0000256" key="1">
    <source>
        <dbReference type="SAM" id="MobiDB-lite"/>
    </source>
</evidence>
<dbReference type="PANTHER" id="PTHR23509:SF10">
    <property type="entry name" value="LD21067P"/>
    <property type="match status" value="1"/>
</dbReference>
<feature type="domain" description="DDHD" evidence="2">
    <location>
        <begin position="608"/>
        <end position="969"/>
    </location>
</feature>
<protein>
    <recommendedName>
        <fullName evidence="2">DDHD domain-containing protein</fullName>
    </recommendedName>
</protein>
<dbReference type="EMBL" id="JAJGCB010000018">
    <property type="protein sequence ID" value="KAJ8988433.1"/>
    <property type="molecule type" value="Genomic_DNA"/>
</dbReference>
<name>A0AAN6ENJ3_EXODE</name>
<dbReference type="AlphaFoldDB" id="A0AAN6ENJ3"/>
<feature type="compositionally biased region" description="Low complexity" evidence="1">
    <location>
        <begin position="789"/>
        <end position="799"/>
    </location>
</feature>
<evidence type="ECO:0000313" key="3">
    <source>
        <dbReference type="EMBL" id="KAJ8988433.1"/>
    </source>
</evidence>
<dbReference type="SMART" id="SM01127">
    <property type="entry name" value="DDHD"/>
    <property type="match status" value="1"/>
</dbReference>
<evidence type="ECO:0000259" key="2">
    <source>
        <dbReference type="PROSITE" id="PS51043"/>
    </source>
</evidence>
<feature type="compositionally biased region" description="Low complexity" evidence="1">
    <location>
        <begin position="204"/>
        <end position="238"/>
    </location>
</feature>
<dbReference type="Pfam" id="PF02862">
    <property type="entry name" value="DDHD"/>
    <property type="match status" value="1"/>
</dbReference>
<feature type="compositionally biased region" description="Basic residues" evidence="1">
    <location>
        <begin position="858"/>
        <end position="876"/>
    </location>
</feature>
<dbReference type="GO" id="GO:0004620">
    <property type="term" value="F:phospholipase activity"/>
    <property type="evidence" value="ECO:0007669"/>
    <property type="project" value="TreeGrafter"/>
</dbReference>
<feature type="region of interest" description="Disordered" evidence="1">
    <location>
        <begin position="858"/>
        <end position="910"/>
    </location>
</feature>
<feature type="region of interest" description="Disordered" evidence="1">
    <location>
        <begin position="204"/>
        <end position="248"/>
    </location>
</feature>
<evidence type="ECO:0000313" key="4">
    <source>
        <dbReference type="Proteomes" id="UP001161757"/>
    </source>
</evidence>
<feature type="compositionally biased region" description="Polar residues" evidence="1">
    <location>
        <begin position="878"/>
        <end position="887"/>
    </location>
</feature>
<accession>A0AAN6ENJ3</accession>
<feature type="compositionally biased region" description="Polar residues" evidence="1">
    <location>
        <begin position="896"/>
        <end position="905"/>
    </location>
</feature>
<comment type="caution">
    <text evidence="3">The sequence shown here is derived from an EMBL/GenBank/DDBJ whole genome shotgun (WGS) entry which is preliminary data.</text>
</comment>
<dbReference type="InterPro" id="IPR029058">
    <property type="entry name" value="AB_hydrolase_fold"/>
</dbReference>
<dbReference type="GO" id="GO:0005737">
    <property type="term" value="C:cytoplasm"/>
    <property type="evidence" value="ECO:0007669"/>
    <property type="project" value="TreeGrafter"/>
</dbReference>
<dbReference type="InterPro" id="IPR057826">
    <property type="entry name" value="WWE_C20G8.02"/>
</dbReference>
<dbReference type="InterPro" id="IPR004177">
    <property type="entry name" value="DDHD_dom"/>
</dbReference>
<feature type="compositionally biased region" description="Polar residues" evidence="1">
    <location>
        <begin position="1"/>
        <end position="20"/>
    </location>
</feature>
<dbReference type="Pfam" id="PF23465">
    <property type="entry name" value="DUF7131"/>
    <property type="match status" value="1"/>
</dbReference>
<gene>
    <name evidence="3" type="ORF">HRR80_007461</name>
</gene>